<evidence type="ECO:0000313" key="2">
    <source>
        <dbReference type="EMBL" id="KAF5390486.1"/>
    </source>
</evidence>
<sequence length="524" mass="59238">MTIELPTEIWWKILGYLPSDNIIRLGPVNRDFLQIARESLYKNLQIKDFDQKTERRLRNLSSLSLGHYVRSLYIQYAPWPIVYHPRHGPAKRLLSAVDFIRALFKVDSEYSKQKKRIIQLILETAQTLENVQECELFHDYPFGFGNFQSQGISSFSLIHATAMSLLVVAPFRKTLTKLSLRLPTDTLHYLASVTLPSLEDLDVLLSNSTRREFRVMDVNVGHLALFILGLSRTLRILSISCHDDSLYLDGDFGRFFNLLSEADPFQFHLRSFSFQTWQSMYSVPNGTFGGSSMSKFIIKTGHHLRDLMLSHYPGFPIMYLPIRYRPNHRCWISYILAPGSAQGQLTCAQFSSLKSLKLSGGSLHPDNLTGLSTLLSSVARQLQSFVLEYEMLGTEEVIMLVRALSCSPSPLRHLGMEVKDLDPYIFTLLASEFPQLESLELGFEVFSYASVVLQSSMTVEEVQSRFPNMPVNLVLFFVGLLVRNDEGLFGGAKGPVVLLSAALVLKAVFLLSSNASARRLFALA</sequence>
<dbReference type="Gene3D" id="3.80.10.10">
    <property type="entry name" value="Ribonuclease Inhibitor"/>
    <property type="match status" value="1"/>
</dbReference>
<feature type="domain" description="F-box" evidence="1">
    <location>
        <begin position="1"/>
        <end position="44"/>
    </location>
</feature>
<evidence type="ECO:0000259" key="1">
    <source>
        <dbReference type="PROSITE" id="PS50181"/>
    </source>
</evidence>
<dbReference type="OrthoDB" id="2997904at2759"/>
<evidence type="ECO:0000313" key="3">
    <source>
        <dbReference type="Proteomes" id="UP000518752"/>
    </source>
</evidence>
<reference evidence="2 3" key="1">
    <citation type="journal article" date="2020" name="ISME J.">
        <title>Uncovering the hidden diversity of litter-decomposition mechanisms in mushroom-forming fungi.</title>
        <authorList>
            <person name="Floudas D."/>
            <person name="Bentzer J."/>
            <person name="Ahren D."/>
            <person name="Johansson T."/>
            <person name="Persson P."/>
            <person name="Tunlid A."/>
        </authorList>
    </citation>
    <scope>NUCLEOTIDE SEQUENCE [LARGE SCALE GENOMIC DNA]</scope>
    <source>
        <strain evidence="2 3">CBS 406.79</strain>
    </source>
</reference>
<keyword evidence="3" id="KW-1185">Reference proteome</keyword>
<accession>A0A8H5ME97</accession>
<comment type="caution">
    <text evidence="2">The sequence shown here is derived from an EMBL/GenBank/DDBJ whole genome shotgun (WGS) entry which is preliminary data.</text>
</comment>
<dbReference type="InterPro" id="IPR032675">
    <property type="entry name" value="LRR_dom_sf"/>
</dbReference>
<dbReference type="AlphaFoldDB" id="A0A8H5ME97"/>
<dbReference type="InterPro" id="IPR001810">
    <property type="entry name" value="F-box_dom"/>
</dbReference>
<name>A0A8H5ME97_9AGAR</name>
<dbReference type="Proteomes" id="UP000518752">
    <property type="component" value="Unassembled WGS sequence"/>
</dbReference>
<dbReference type="SUPFAM" id="SSF52047">
    <property type="entry name" value="RNI-like"/>
    <property type="match status" value="1"/>
</dbReference>
<dbReference type="EMBL" id="JAACJN010000015">
    <property type="protein sequence ID" value="KAF5390486.1"/>
    <property type="molecule type" value="Genomic_DNA"/>
</dbReference>
<dbReference type="Pfam" id="PF12937">
    <property type="entry name" value="F-box-like"/>
    <property type="match status" value="1"/>
</dbReference>
<organism evidence="2 3">
    <name type="scientific">Collybiopsis confluens</name>
    <dbReference type="NCBI Taxonomy" id="2823264"/>
    <lineage>
        <taxon>Eukaryota</taxon>
        <taxon>Fungi</taxon>
        <taxon>Dikarya</taxon>
        <taxon>Basidiomycota</taxon>
        <taxon>Agaricomycotina</taxon>
        <taxon>Agaricomycetes</taxon>
        <taxon>Agaricomycetidae</taxon>
        <taxon>Agaricales</taxon>
        <taxon>Marasmiineae</taxon>
        <taxon>Omphalotaceae</taxon>
        <taxon>Collybiopsis</taxon>
    </lineage>
</organism>
<proteinExistence type="predicted"/>
<dbReference type="SUPFAM" id="SSF81383">
    <property type="entry name" value="F-box domain"/>
    <property type="match status" value="1"/>
</dbReference>
<dbReference type="InterPro" id="IPR036047">
    <property type="entry name" value="F-box-like_dom_sf"/>
</dbReference>
<protein>
    <recommendedName>
        <fullName evidence="1">F-box domain-containing protein</fullName>
    </recommendedName>
</protein>
<gene>
    <name evidence="2" type="ORF">D9757_005184</name>
</gene>
<dbReference type="PROSITE" id="PS50181">
    <property type="entry name" value="FBOX"/>
    <property type="match status" value="1"/>
</dbReference>